<feature type="transmembrane region" description="Helical" evidence="5">
    <location>
        <begin position="231"/>
        <end position="256"/>
    </location>
</feature>
<dbReference type="Gene3D" id="3.30.300.30">
    <property type="match status" value="1"/>
</dbReference>
<organism evidence="7 8">
    <name type="scientific">Pristionchus mayeri</name>
    <dbReference type="NCBI Taxonomy" id="1317129"/>
    <lineage>
        <taxon>Eukaryota</taxon>
        <taxon>Metazoa</taxon>
        <taxon>Ecdysozoa</taxon>
        <taxon>Nematoda</taxon>
        <taxon>Chromadorea</taxon>
        <taxon>Rhabditida</taxon>
        <taxon>Rhabditina</taxon>
        <taxon>Diplogasteromorpha</taxon>
        <taxon>Diplogasteroidea</taxon>
        <taxon>Neodiplogasteridae</taxon>
        <taxon>Pristionchus</taxon>
    </lineage>
</organism>
<dbReference type="PANTHER" id="PTHR24096:SF149">
    <property type="entry name" value="AMP-BINDING DOMAIN-CONTAINING PROTEIN-RELATED"/>
    <property type="match status" value="1"/>
</dbReference>
<evidence type="ECO:0000256" key="2">
    <source>
        <dbReference type="ARBA" id="ARBA00006432"/>
    </source>
</evidence>
<keyword evidence="5" id="KW-0812">Transmembrane</keyword>
<evidence type="ECO:0000256" key="1">
    <source>
        <dbReference type="ARBA" id="ARBA00004275"/>
    </source>
</evidence>
<dbReference type="Gene3D" id="3.40.50.12780">
    <property type="entry name" value="N-terminal domain of ligase-like"/>
    <property type="match status" value="1"/>
</dbReference>
<evidence type="ECO:0000256" key="4">
    <source>
        <dbReference type="ARBA" id="ARBA00023140"/>
    </source>
</evidence>
<evidence type="ECO:0000256" key="5">
    <source>
        <dbReference type="SAM" id="Phobius"/>
    </source>
</evidence>
<feature type="domain" description="AMP-dependent synthetase/ligase" evidence="6">
    <location>
        <begin position="14"/>
        <end position="388"/>
    </location>
</feature>
<dbReference type="Proteomes" id="UP001328107">
    <property type="component" value="Unassembled WGS sequence"/>
</dbReference>
<evidence type="ECO:0000259" key="6">
    <source>
        <dbReference type="Pfam" id="PF00501"/>
    </source>
</evidence>
<keyword evidence="8" id="KW-1185">Reference proteome</keyword>
<gene>
    <name evidence="7" type="ORF">PMAYCL1PPCAC_06404</name>
</gene>
<dbReference type="PANTHER" id="PTHR24096">
    <property type="entry name" value="LONG-CHAIN-FATTY-ACID--COA LIGASE"/>
    <property type="match status" value="1"/>
</dbReference>
<keyword evidence="5" id="KW-0472">Membrane</keyword>
<evidence type="ECO:0000313" key="7">
    <source>
        <dbReference type="EMBL" id="GMR36209.1"/>
    </source>
</evidence>
<accession>A0AAN4ZAP2</accession>
<sequence>MNSSFTSRILLSLQENAMKRPHDIAMVRPLMHSSSIQLVSSLLEVTSASRFLRSHSFCSGDRAALMFPNCIEFPVLHLGIWACGGTVIGSSTILNADELRYQWIDSETSVVFTTEIHLKTVMRAARGCPAIRLVVCVRPSPKCKIVLEVVEETKENAHFNTEKLGGSIDSIAIIYYTSGTTGAQKGVLHTHRSLLAGADIFARYLMNEVHPAVGVASEDAFKQHQIIHTPFFHLMGFLYINVCFLTGLPAVIHFIADARELMMMIEDYEPIFLLTYPTMILNIVKEADADMGSVKAVVSSGSPLREELAQEFIKLHPSVNYLAQGYGMTEVAFTHLPLLLEQCSVDSVGVAAKEYEQKVLDLNRARECLPGELGELCLRGPGVTAGYLNKEKETKEVIDEEGWLHTGDIGYLNELGELHLVDRVKDTINIDYKGTHHRIFPSLIERVLLNCPKVADAAGTEWIRAFIVKEDPHLDYADIHELVTETLPDYMWLTGGIRFVQTIPRSGGGKIQRRYLQIDPKVARNAA</sequence>
<feature type="non-terminal residue" evidence="7">
    <location>
        <position position="527"/>
    </location>
</feature>
<dbReference type="AlphaFoldDB" id="A0AAN4ZAP2"/>
<keyword evidence="5" id="KW-1133">Transmembrane helix</keyword>
<dbReference type="EMBL" id="BTRK01000002">
    <property type="protein sequence ID" value="GMR36209.1"/>
    <property type="molecule type" value="Genomic_DNA"/>
</dbReference>
<dbReference type="InterPro" id="IPR000873">
    <property type="entry name" value="AMP-dep_synth/lig_dom"/>
</dbReference>
<comment type="subcellular location">
    <subcellularLocation>
        <location evidence="1">Peroxisome</location>
    </subcellularLocation>
</comment>
<comment type="caution">
    <text evidence="7">The sequence shown here is derived from an EMBL/GenBank/DDBJ whole genome shotgun (WGS) entry which is preliminary data.</text>
</comment>
<keyword evidence="4" id="KW-0576">Peroxisome</keyword>
<dbReference type="SUPFAM" id="SSF56801">
    <property type="entry name" value="Acetyl-CoA synthetase-like"/>
    <property type="match status" value="1"/>
</dbReference>
<evidence type="ECO:0000313" key="8">
    <source>
        <dbReference type="Proteomes" id="UP001328107"/>
    </source>
</evidence>
<evidence type="ECO:0000256" key="3">
    <source>
        <dbReference type="ARBA" id="ARBA00022598"/>
    </source>
</evidence>
<dbReference type="GO" id="GO:0005777">
    <property type="term" value="C:peroxisome"/>
    <property type="evidence" value="ECO:0007669"/>
    <property type="project" value="UniProtKB-SubCell"/>
</dbReference>
<dbReference type="Pfam" id="PF00501">
    <property type="entry name" value="AMP-binding"/>
    <property type="match status" value="1"/>
</dbReference>
<proteinExistence type="inferred from homology"/>
<keyword evidence="3" id="KW-0436">Ligase</keyword>
<reference evidence="8" key="1">
    <citation type="submission" date="2022-10" db="EMBL/GenBank/DDBJ databases">
        <title>Genome assembly of Pristionchus species.</title>
        <authorList>
            <person name="Yoshida K."/>
            <person name="Sommer R.J."/>
        </authorList>
    </citation>
    <scope>NUCLEOTIDE SEQUENCE [LARGE SCALE GENOMIC DNA]</scope>
    <source>
        <strain evidence="8">RS5460</strain>
    </source>
</reference>
<protein>
    <recommendedName>
        <fullName evidence="6">AMP-dependent synthetase/ligase domain-containing protein</fullName>
    </recommendedName>
</protein>
<dbReference type="InterPro" id="IPR045851">
    <property type="entry name" value="AMP-bd_C_sf"/>
</dbReference>
<comment type="similarity">
    <text evidence="2">Belongs to the ATP-dependent AMP-binding enzyme family.</text>
</comment>
<dbReference type="InterPro" id="IPR042099">
    <property type="entry name" value="ANL_N_sf"/>
</dbReference>
<name>A0AAN4ZAP2_9BILA</name>
<dbReference type="GO" id="GO:0016405">
    <property type="term" value="F:CoA-ligase activity"/>
    <property type="evidence" value="ECO:0007669"/>
    <property type="project" value="TreeGrafter"/>
</dbReference>